<evidence type="ECO:0000256" key="1">
    <source>
        <dbReference type="SAM" id="MobiDB-lite"/>
    </source>
</evidence>
<dbReference type="WBParaSite" id="Csp11.Scaffold171.g609.t1">
    <property type="protein sequence ID" value="Csp11.Scaffold171.g609.t1"/>
    <property type="gene ID" value="Csp11.Scaffold171.g609"/>
</dbReference>
<dbReference type="InterPro" id="IPR026913">
    <property type="entry name" value="METTL24"/>
</dbReference>
<sequence length="303" mass="33898">MMFNHKIQVTALLIIILLVNLATYFSIPPASQPTITEVPPLKPFPESSAKQEPATEAPRPPPNSDPIYSDAAKKLRKEALLNVEANRQGILKTLNNETRITEFYKAVKMEAYCEKNERIGGSGDGGKQVCNAKAVRKDGCTLLSLGLHNQIDYDRAIYDATGRHCKILGADKDPQNSRTQKSYETMGGQIFVGTIPNELTIPDMLLKAGRREVELLKIDIEGSETIALEPLIKDFYVCQIMIELHGQTALEHLDMLRMMARYGFRLYNIEPNPFCEKCCEYSLINELCMAQFGVVPLGINIPH</sequence>
<evidence type="ECO:0000256" key="2">
    <source>
        <dbReference type="SAM" id="SignalP"/>
    </source>
</evidence>
<accession>A0A1I7SXP0</accession>
<proteinExistence type="predicted"/>
<keyword evidence="4" id="KW-1185">Reference proteome</keyword>
<dbReference type="eggNOG" id="ENOG502S02V">
    <property type="taxonomic scope" value="Eukaryota"/>
</dbReference>
<dbReference type="SUPFAM" id="SSF53335">
    <property type="entry name" value="S-adenosyl-L-methionine-dependent methyltransferases"/>
    <property type="match status" value="1"/>
</dbReference>
<evidence type="ECO:0000313" key="4">
    <source>
        <dbReference type="Proteomes" id="UP000095282"/>
    </source>
</evidence>
<feature type="region of interest" description="Disordered" evidence="1">
    <location>
        <begin position="35"/>
        <end position="69"/>
    </location>
</feature>
<feature type="chain" id="PRO_5009306798" evidence="2">
    <location>
        <begin position="25"/>
        <end position="303"/>
    </location>
</feature>
<feature type="signal peptide" evidence="2">
    <location>
        <begin position="1"/>
        <end position="24"/>
    </location>
</feature>
<dbReference type="InterPro" id="IPR029063">
    <property type="entry name" value="SAM-dependent_MTases_sf"/>
</dbReference>
<name>A0A1I7SXP0_9PELO</name>
<dbReference type="PANTHER" id="PTHR32026">
    <property type="entry name" value="METHYLTRANSFERASE-LIKE PROTEIN 24"/>
    <property type="match status" value="1"/>
</dbReference>
<feature type="domain" description="Methyltransferase FkbM" evidence="3">
    <location>
        <begin position="123"/>
        <end position="266"/>
    </location>
</feature>
<dbReference type="PANTHER" id="PTHR32026:SF6">
    <property type="entry name" value="METHYLTRANSFERASE FKBM DOMAIN-CONTAINING PROTEIN"/>
    <property type="match status" value="1"/>
</dbReference>
<reference evidence="5" key="1">
    <citation type="submission" date="2016-11" db="UniProtKB">
        <authorList>
            <consortium name="WormBaseParasite"/>
        </authorList>
    </citation>
    <scope>IDENTIFICATION</scope>
</reference>
<dbReference type="STRING" id="1561998.A0A1I7SXP0"/>
<protein>
    <submittedName>
        <fullName evidence="5">Methyltransf_21 domain-containing protein</fullName>
    </submittedName>
</protein>
<dbReference type="Pfam" id="PF05050">
    <property type="entry name" value="Methyltransf_21"/>
    <property type="match status" value="1"/>
</dbReference>
<dbReference type="AlphaFoldDB" id="A0A1I7SXP0"/>
<keyword evidence="2" id="KW-0732">Signal</keyword>
<dbReference type="InterPro" id="IPR006342">
    <property type="entry name" value="FkbM_mtfrase"/>
</dbReference>
<dbReference type="Proteomes" id="UP000095282">
    <property type="component" value="Unplaced"/>
</dbReference>
<evidence type="ECO:0000259" key="3">
    <source>
        <dbReference type="Pfam" id="PF05050"/>
    </source>
</evidence>
<evidence type="ECO:0000313" key="5">
    <source>
        <dbReference type="WBParaSite" id="Csp11.Scaffold171.g609.t1"/>
    </source>
</evidence>
<organism evidence="4 5">
    <name type="scientific">Caenorhabditis tropicalis</name>
    <dbReference type="NCBI Taxonomy" id="1561998"/>
    <lineage>
        <taxon>Eukaryota</taxon>
        <taxon>Metazoa</taxon>
        <taxon>Ecdysozoa</taxon>
        <taxon>Nematoda</taxon>
        <taxon>Chromadorea</taxon>
        <taxon>Rhabditida</taxon>
        <taxon>Rhabditina</taxon>
        <taxon>Rhabditomorpha</taxon>
        <taxon>Rhabditoidea</taxon>
        <taxon>Rhabditidae</taxon>
        <taxon>Peloderinae</taxon>
        <taxon>Caenorhabditis</taxon>
    </lineage>
</organism>